<evidence type="ECO:0000256" key="1">
    <source>
        <dbReference type="SAM" id="Phobius"/>
    </source>
</evidence>
<reference evidence="2 3" key="1">
    <citation type="journal article" date="2015" name="Nature">
        <title>rRNA introns, odd ribosomes, and small enigmatic genomes across a large radiation of phyla.</title>
        <authorList>
            <person name="Brown C.T."/>
            <person name="Hug L.A."/>
            <person name="Thomas B.C."/>
            <person name="Sharon I."/>
            <person name="Castelle C.J."/>
            <person name="Singh A."/>
            <person name="Wilkins M.J."/>
            <person name="Williams K.H."/>
            <person name="Banfield J.F."/>
        </authorList>
    </citation>
    <scope>NUCLEOTIDE SEQUENCE [LARGE SCALE GENOMIC DNA]</scope>
</reference>
<dbReference type="AlphaFoldDB" id="A0A0G0MRJ8"/>
<accession>A0A0G0MRJ8</accession>
<feature type="transmembrane region" description="Helical" evidence="1">
    <location>
        <begin position="12"/>
        <end position="32"/>
    </location>
</feature>
<evidence type="ECO:0000313" key="3">
    <source>
        <dbReference type="Proteomes" id="UP000034799"/>
    </source>
</evidence>
<dbReference type="STRING" id="1619100.UT34_C0002G0295"/>
<evidence type="ECO:0000313" key="2">
    <source>
        <dbReference type="EMBL" id="KKR05788.1"/>
    </source>
</evidence>
<proteinExistence type="predicted"/>
<organism evidence="2 3">
    <name type="scientific">candidate division WS6 bacterium GW2011_GWF2_39_15</name>
    <dbReference type="NCBI Taxonomy" id="1619100"/>
    <lineage>
        <taxon>Bacteria</taxon>
        <taxon>Candidatus Dojkabacteria</taxon>
    </lineage>
</organism>
<name>A0A0G0MRJ8_9BACT</name>
<keyword evidence="1" id="KW-0472">Membrane</keyword>
<protein>
    <submittedName>
        <fullName evidence="2">Foam promoting protein</fullName>
    </submittedName>
</protein>
<comment type="caution">
    <text evidence="2">The sequence shown here is derived from an EMBL/GenBank/DDBJ whole genome shotgun (WGS) entry which is preliminary data.</text>
</comment>
<sequence length="567" mass="57593">MKYLHQHIKTTIKVLSLSIPMLLLFSTGMFLLKIFADSITTSVTVGNSAPTITAGPAESAESSSTSPTNVGASVTFQATATDSNAENYYLIVCSSDSVTPHNGAAPTCGATQWCVSTSTTSGSQASCSRTALIGDAESNAWYAFVCDGNASAANCTATGNQGSGGTGSPFAVNHAPAFSSVSNDGPKNPGQTVTWITTSSDSDTSGSADTVKLLVCKTTGISADACDGGAGDTWCSSSASASNPTCGYSVPIPTVDGASSAYVYIVDSHNFGSAAANQGSDSAYTVSNVAPVVSSVTINGGNDIDLTEGTTTDVVVTATVTDNNSCGGGELVTTYGYVYRSGKGYSLCDSAGEADSNFCYPEISCSVSGGSCTGTSDPSANYTCTVSMQYYSDPTDVATQFPTETWLSNFKAVDDDSGSNNLEVATGIVVNSLTALDVTSAVNYGALDVGEKNDPLDQITTITPTGNVGLDEELSGTDMCTDSPTCSGGVIGVTYQKYALASLTAYASGTALSGVATEAELNLQKATSGTPTTKNTWWGILIPTGTIPGVYSGSNTITAVKGEVINW</sequence>
<keyword evidence="1" id="KW-0812">Transmembrane</keyword>
<dbReference type="Proteomes" id="UP000034799">
    <property type="component" value="Unassembled WGS sequence"/>
</dbReference>
<dbReference type="EMBL" id="LBWK01000002">
    <property type="protein sequence ID" value="KKR05788.1"/>
    <property type="molecule type" value="Genomic_DNA"/>
</dbReference>
<keyword evidence="1" id="KW-1133">Transmembrane helix</keyword>
<gene>
    <name evidence="2" type="ORF">UT34_C0002G0295</name>
</gene>